<dbReference type="Proteomes" id="UP000046393">
    <property type="component" value="Unplaced"/>
</dbReference>
<dbReference type="PANTHER" id="PTHR45908:SF11">
    <property type="entry name" value="FUNGAL LIPASE-LIKE DOMAIN-CONTAINING PROTEIN"/>
    <property type="match status" value="1"/>
</dbReference>
<dbReference type="CDD" id="cd00741">
    <property type="entry name" value="Lipase"/>
    <property type="match status" value="1"/>
</dbReference>
<organism evidence="2 3">
    <name type="scientific">Syphacia muris</name>
    <dbReference type="NCBI Taxonomy" id="451379"/>
    <lineage>
        <taxon>Eukaryota</taxon>
        <taxon>Metazoa</taxon>
        <taxon>Ecdysozoa</taxon>
        <taxon>Nematoda</taxon>
        <taxon>Chromadorea</taxon>
        <taxon>Rhabditida</taxon>
        <taxon>Spirurina</taxon>
        <taxon>Oxyuridomorpha</taxon>
        <taxon>Oxyuroidea</taxon>
        <taxon>Oxyuridae</taxon>
        <taxon>Syphacia</taxon>
    </lineage>
</organism>
<dbReference type="GO" id="GO:0006629">
    <property type="term" value="P:lipid metabolic process"/>
    <property type="evidence" value="ECO:0007669"/>
    <property type="project" value="InterPro"/>
</dbReference>
<dbReference type="AlphaFoldDB" id="A0A0N5ART4"/>
<evidence type="ECO:0000313" key="3">
    <source>
        <dbReference type="WBParaSite" id="SMUV_0000747701-mRNA-1"/>
    </source>
</evidence>
<dbReference type="PANTHER" id="PTHR45908">
    <property type="entry name" value="PROTEIN CBG11750-RELATED"/>
    <property type="match status" value="1"/>
</dbReference>
<evidence type="ECO:0000259" key="1">
    <source>
        <dbReference type="Pfam" id="PF01764"/>
    </source>
</evidence>
<proteinExistence type="predicted"/>
<dbReference type="InterPro" id="IPR029058">
    <property type="entry name" value="AB_hydrolase_fold"/>
</dbReference>
<evidence type="ECO:0000313" key="2">
    <source>
        <dbReference type="Proteomes" id="UP000046393"/>
    </source>
</evidence>
<dbReference type="Gene3D" id="3.40.50.1820">
    <property type="entry name" value="alpha/beta hydrolase"/>
    <property type="match status" value="1"/>
</dbReference>
<reference evidence="3" key="1">
    <citation type="submission" date="2017-02" db="UniProtKB">
        <authorList>
            <consortium name="WormBaseParasite"/>
        </authorList>
    </citation>
    <scope>IDENTIFICATION</scope>
</reference>
<sequence length="144" mass="16865">MGAAMAAISATEVVYSDMFMKQQIKIVTFGEPRVGNQQFANTFDDMVESFLPKFQMIITIEYKFRVTHHRDLVAHMPPKIFSYQHHRYEVWYKNEMTSDSDAPVICEAQEDSNCSNSYFVPLSFYDHEHYFGNNFRNYIGDSCK</sequence>
<feature type="domain" description="Fungal lipase-type" evidence="1">
    <location>
        <begin position="1"/>
        <end position="79"/>
    </location>
</feature>
<dbReference type="InterPro" id="IPR002921">
    <property type="entry name" value="Fungal_lipase-type"/>
</dbReference>
<dbReference type="Pfam" id="PF01764">
    <property type="entry name" value="Lipase_3"/>
    <property type="match status" value="1"/>
</dbReference>
<dbReference type="SUPFAM" id="SSF53474">
    <property type="entry name" value="alpha/beta-Hydrolases"/>
    <property type="match status" value="1"/>
</dbReference>
<keyword evidence="2" id="KW-1185">Reference proteome</keyword>
<dbReference type="WBParaSite" id="SMUV_0000747701-mRNA-1">
    <property type="protein sequence ID" value="SMUV_0000747701-mRNA-1"/>
    <property type="gene ID" value="SMUV_0000747701"/>
</dbReference>
<accession>A0A0N5ART4</accession>
<dbReference type="STRING" id="451379.A0A0N5ART4"/>
<name>A0A0N5ART4_9BILA</name>
<protein>
    <submittedName>
        <fullName evidence="3">Lipase_3 domain-containing protein</fullName>
    </submittedName>
</protein>